<evidence type="ECO:0000256" key="1">
    <source>
        <dbReference type="SAM" id="SignalP"/>
    </source>
</evidence>
<protein>
    <recommendedName>
        <fullName evidence="4">Anti-sigma factor</fullName>
    </recommendedName>
</protein>
<proteinExistence type="predicted"/>
<dbReference type="AlphaFoldDB" id="A0A852RHK1"/>
<evidence type="ECO:0008006" key="4">
    <source>
        <dbReference type="Google" id="ProtNLM"/>
    </source>
</evidence>
<sequence length="154" mass="15886">MAPTRRRVAPAVAMTMAVLGAVTLSGAATIQLRADANARAADAAHAAATERVRERLLATPGLLAGVLANDVPRMDSFEVLEVTPEGVAAYALITNDDVLVIGLASPFGEVASSSSPGMQRNSIFAPLDAGDGSRAYDLTVWRAGAGYGHELIVQ</sequence>
<evidence type="ECO:0000313" key="3">
    <source>
        <dbReference type="Proteomes" id="UP000586095"/>
    </source>
</evidence>
<reference evidence="2 3" key="1">
    <citation type="submission" date="2020-07" db="EMBL/GenBank/DDBJ databases">
        <title>Sequencing the genomes of 1000 actinobacteria strains.</title>
        <authorList>
            <person name="Klenk H.-P."/>
        </authorList>
    </citation>
    <scope>NUCLEOTIDE SEQUENCE [LARGE SCALE GENOMIC DNA]</scope>
    <source>
        <strain evidence="2 3">DSM 17380</strain>
    </source>
</reference>
<gene>
    <name evidence="2" type="ORF">BJ960_003133</name>
</gene>
<keyword evidence="1" id="KW-0732">Signal</keyword>
<organism evidence="2 3">
    <name type="scientific">Leucobacter aridicollis</name>
    <dbReference type="NCBI Taxonomy" id="283878"/>
    <lineage>
        <taxon>Bacteria</taxon>
        <taxon>Bacillati</taxon>
        <taxon>Actinomycetota</taxon>
        <taxon>Actinomycetes</taxon>
        <taxon>Micrococcales</taxon>
        <taxon>Microbacteriaceae</taxon>
        <taxon>Leucobacter</taxon>
    </lineage>
</organism>
<name>A0A852RHK1_9MICO</name>
<evidence type="ECO:0000313" key="2">
    <source>
        <dbReference type="EMBL" id="NYD28330.1"/>
    </source>
</evidence>
<dbReference type="EMBL" id="JACCBD010000001">
    <property type="protein sequence ID" value="NYD28330.1"/>
    <property type="molecule type" value="Genomic_DNA"/>
</dbReference>
<dbReference type="RefSeq" id="WP_185987987.1">
    <property type="nucleotide sequence ID" value="NZ_BAAALZ010000004.1"/>
</dbReference>
<feature type="signal peptide" evidence="1">
    <location>
        <begin position="1"/>
        <end position="27"/>
    </location>
</feature>
<keyword evidence="3" id="KW-1185">Reference proteome</keyword>
<comment type="caution">
    <text evidence="2">The sequence shown here is derived from an EMBL/GenBank/DDBJ whole genome shotgun (WGS) entry which is preliminary data.</text>
</comment>
<accession>A0A852RHK1</accession>
<feature type="chain" id="PRO_5032754528" description="Anti-sigma factor" evidence="1">
    <location>
        <begin position="28"/>
        <end position="154"/>
    </location>
</feature>
<dbReference type="Proteomes" id="UP000586095">
    <property type="component" value="Unassembled WGS sequence"/>
</dbReference>